<organism evidence="3">
    <name type="scientific">Moniliophthora perniciosa</name>
    <name type="common">Witches'-broom disease fungus</name>
    <name type="synonym">Marasmius perniciosus</name>
    <dbReference type="NCBI Taxonomy" id="153609"/>
    <lineage>
        <taxon>Eukaryota</taxon>
        <taxon>Fungi</taxon>
        <taxon>Dikarya</taxon>
        <taxon>Basidiomycota</taxon>
        <taxon>Agaricomycotina</taxon>
        <taxon>Agaricomycetes</taxon>
        <taxon>Agaricomycetidae</taxon>
        <taxon>Agaricales</taxon>
        <taxon>Marasmiineae</taxon>
        <taxon>Marasmiaceae</taxon>
        <taxon>Moniliophthora</taxon>
    </lineage>
</organism>
<evidence type="ECO:0000313" key="3">
    <source>
        <dbReference type="EMBL" id="QVT77426.1"/>
    </source>
</evidence>
<sequence length="207" mass="23366">MYSWSLIIFISIFSPVFGLASRLDNSISNHKGVFLKKRALNRNDADVSNACKHTEPTGEWKNAVLEQHNVNRAHYGAMPLTWSDELYPGTEKWACSCVYEHSNPLAPYGECLAAGDPASYGIEDAVADWMKESKDYDYHHPGFSMSTGHFTQVVWKSTKQVACALVTCEKGTFPDVFNYVICRYMPSGNYDGEFEKNVGKPQRPQYQ</sequence>
<dbReference type="PROSITE" id="PS01010">
    <property type="entry name" value="CRISP_2"/>
    <property type="match status" value="1"/>
</dbReference>
<dbReference type="EMBL" id="MW659245">
    <property type="protein sequence ID" value="QVT77426.1"/>
    <property type="molecule type" value="Genomic_DNA"/>
</dbReference>
<feature type="chain" id="PRO_5034195604" evidence="1">
    <location>
        <begin position="21"/>
        <end position="207"/>
    </location>
</feature>
<evidence type="ECO:0000256" key="1">
    <source>
        <dbReference type="SAM" id="SignalP"/>
    </source>
</evidence>
<dbReference type="PROSITE" id="PS01009">
    <property type="entry name" value="CRISP_1"/>
    <property type="match status" value="1"/>
</dbReference>
<dbReference type="GO" id="GO:0005576">
    <property type="term" value="C:extracellular region"/>
    <property type="evidence" value="ECO:0007669"/>
    <property type="project" value="InterPro"/>
</dbReference>
<reference evidence="3" key="1">
    <citation type="journal article" date="2021" name="BMC Ecol Evol">
        <title>Adaptive evolution of Moniliophthora PR-1 proteins towards its pathogenic lifestyle.</title>
        <authorList>
            <person name="Vasconcelos A.A."/>
            <person name="Jose J."/>
            <person name="Tokimatu P.M."/>
            <person name="Camargo A.P."/>
            <person name="Teixeira P.J.P.L."/>
            <person name="Thomazella D.P.T."/>
            <person name="do Prado P.F.V."/>
            <person name="Fiorin G.L."/>
            <person name="Costa J.L."/>
            <person name="Figueira A."/>
            <person name="Carazzolle M.F."/>
            <person name="Pereira G.A.G."/>
            <person name="Baroni R.M."/>
        </authorList>
    </citation>
    <scope>NUCLEOTIDE SEQUENCE</scope>
    <source>
        <strain evidence="3">322</strain>
    </source>
</reference>
<dbReference type="InterPro" id="IPR018244">
    <property type="entry name" value="Allrgn_V5/Tpx1_CS"/>
</dbReference>
<proteinExistence type="predicted"/>
<dbReference type="PANTHER" id="PTHR10334">
    <property type="entry name" value="CYSTEINE-RICH SECRETORY PROTEIN-RELATED"/>
    <property type="match status" value="1"/>
</dbReference>
<dbReference type="InterPro" id="IPR001283">
    <property type="entry name" value="CRISP-related"/>
</dbReference>
<feature type="signal peptide" evidence="1">
    <location>
        <begin position="1"/>
        <end position="20"/>
    </location>
</feature>
<dbReference type="SMART" id="SM00198">
    <property type="entry name" value="SCP"/>
    <property type="match status" value="1"/>
</dbReference>
<reference evidence="3" key="2">
    <citation type="submission" date="2021-02" db="EMBL/GenBank/DDBJ databases">
        <authorList>
            <person name="de Vasconcelos A.A."/>
            <person name="Jose J."/>
            <person name="Tokimatu P.M."/>
            <person name="Camargo A.P."/>
            <person name="Teixeira P.J.P.L."/>
            <person name="Thomazzella D.P.T."/>
            <person name="Prado P.F.V."/>
            <person name="Fiorin G.L."/>
            <person name="Carazzolle M.F."/>
            <person name="Pereira G.A.G."/>
            <person name="Baroni R.M."/>
        </authorList>
    </citation>
    <scope>NUCLEOTIDE SEQUENCE</scope>
    <source>
        <strain evidence="3">322</strain>
    </source>
</reference>
<feature type="domain" description="SCP" evidence="2">
    <location>
        <begin position="59"/>
        <end position="192"/>
    </location>
</feature>
<keyword evidence="1" id="KW-0732">Signal</keyword>
<dbReference type="Pfam" id="PF00188">
    <property type="entry name" value="CAP"/>
    <property type="match status" value="1"/>
</dbReference>
<dbReference type="InterPro" id="IPR014044">
    <property type="entry name" value="CAP_dom"/>
</dbReference>
<accession>A0A8E6Y9G0</accession>
<dbReference type="AlphaFoldDB" id="A0A8E6Y9G0"/>
<protein>
    <submittedName>
        <fullName evidence="3">Pathogenesis-related protein 1</fullName>
    </submittedName>
</protein>
<evidence type="ECO:0000259" key="2">
    <source>
        <dbReference type="SMART" id="SM00198"/>
    </source>
</evidence>
<name>A0A8E6Y9G0_MONPR</name>